<reference evidence="2 3" key="1">
    <citation type="submission" date="2014-02" db="EMBL/GenBank/DDBJ databases">
        <title>The genome sequence of Colletotrichum fioriniae PJ7.</title>
        <authorList>
            <person name="Baroncelli R."/>
            <person name="Thon M.R."/>
        </authorList>
    </citation>
    <scope>NUCLEOTIDE SEQUENCE [LARGE SCALE GENOMIC DNA]</scope>
    <source>
        <strain evidence="2 3">PJ7</strain>
    </source>
</reference>
<sequence length="181" mass="20348">MAVGEVYAVWEMKDYQTGGVSAQADVPKHQCQTTGNDVEPSSVQPCNYITHFDEIKQYLFTTASDPRSIPQDMQEELYRLFLELKEIKSWFGVGPSIFLFAVDILLSISLGPLSVPFEFYEVNGAYSLPMAVPIIGSIWIIWKGRRIGAAACLAYEANSPYTSKSEQIHLWTENVLLSRDN</sequence>
<evidence type="ECO:0000256" key="1">
    <source>
        <dbReference type="SAM" id="Phobius"/>
    </source>
</evidence>
<keyword evidence="1" id="KW-1133">Transmembrane helix</keyword>
<accession>A0A010SIA5</accession>
<gene>
    <name evidence="2" type="ORF">CFIO01_04726</name>
</gene>
<dbReference type="Proteomes" id="UP000020467">
    <property type="component" value="Unassembled WGS sequence"/>
</dbReference>
<proteinExistence type="predicted"/>
<feature type="transmembrane region" description="Helical" evidence="1">
    <location>
        <begin position="89"/>
        <end position="113"/>
    </location>
</feature>
<dbReference type="AlphaFoldDB" id="A0A010SIA5"/>
<evidence type="ECO:0000313" key="3">
    <source>
        <dbReference type="Proteomes" id="UP000020467"/>
    </source>
</evidence>
<dbReference type="OrthoDB" id="10465937at2759"/>
<keyword evidence="1" id="KW-0812">Transmembrane</keyword>
<dbReference type="HOGENOM" id="CLU_1488887_0_0_1"/>
<protein>
    <submittedName>
        <fullName evidence="2">Uncharacterized protein</fullName>
    </submittedName>
</protein>
<organism evidence="2 3">
    <name type="scientific">Colletotrichum fioriniae PJ7</name>
    <dbReference type="NCBI Taxonomy" id="1445577"/>
    <lineage>
        <taxon>Eukaryota</taxon>
        <taxon>Fungi</taxon>
        <taxon>Dikarya</taxon>
        <taxon>Ascomycota</taxon>
        <taxon>Pezizomycotina</taxon>
        <taxon>Sordariomycetes</taxon>
        <taxon>Hypocreomycetidae</taxon>
        <taxon>Glomerellales</taxon>
        <taxon>Glomerellaceae</taxon>
        <taxon>Colletotrichum</taxon>
        <taxon>Colletotrichum acutatum species complex</taxon>
    </lineage>
</organism>
<comment type="caution">
    <text evidence="2">The sequence shown here is derived from an EMBL/GenBank/DDBJ whole genome shotgun (WGS) entry which is preliminary data.</text>
</comment>
<keyword evidence="1" id="KW-0472">Membrane</keyword>
<dbReference type="KEGG" id="cfj:CFIO01_04726"/>
<name>A0A010SIA5_9PEZI</name>
<evidence type="ECO:0000313" key="2">
    <source>
        <dbReference type="EMBL" id="EXF84558.1"/>
    </source>
</evidence>
<feature type="transmembrane region" description="Helical" evidence="1">
    <location>
        <begin position="125"/>
        <end position="142"/>
    </location>
</feature>
<keyword evidence="3" id="KW-1185">Reference proteome</keyword>
<dbReference type="EMBL" id="JARH01000161">
    <property type="protein sequence ID" value="EXF84558.1"/>
    <property type="molecule type" value="Genomic_DNA"/>
</dbReference>